<evidence type="ECO:0000256" key="1">
    <source>
        <dbReference type="ARBA" id="ARBA00022729"/>
    </source>
</evidence>
<dbReference type="PANTHER" id="PTHR36571">
    <property type="entry name" value="PROTEIN YGIW"/>
    <property type="match status" value="1"/>
</dbReference>
<feature type="chain" id="PRO_5015690203" evidence="2">
    <location>
        <begin position="34"/>
        <end position="134"/>
    </location>
</feature>
<accession>A0A2S3R8R0</accession>
<dbReference type="NCBIfam" id="NF033674">
    <property type="entry name" value="stress_OB_fold"/>
    <property type="match status" value="1"/>
</dbReference>
<name>A0A2S3R8R0_VIBVL</name>
<dbReference type="InterPro" id="IPR005220">
    <property type="entry name" value="CarO-like"/>
</dbReference>
<feature type="signal peptide" evidence="2">
    <location>
        <begin position="1"/>
        <end position="33"/>
    </location>
</feature>
<reference evidence="3 4" key="1">
    <citation type="journal article" date="2018" name="Front. Microbiol.">
        <title>Phylogeny of Vibrio vulnificus from the Analysis of the Core-Genome: Implications for Intra-Species Taxonomy.</title>
        <authorList>
            <person name="Roig F.J."/>
            <person name="Gonzalez-Candelas F."/>
            <person name="Sanjuan E."/>
            <person name="Fouz B."/>
            <person name="Feil E.J."/>
            <person name="Llorens C."/>
            <person name="Baker-Austin C."/>
            <person name="Oliver J.D."/>
            <person name="Danin-Poleg Y."/>
            <person name="Gibas C.J."/>
            <person name="Kashi Y."/>
            <person name="Gulig P.A."/>
            <person name="Morrison S.S."/>
            <person name="Amaro C."/>
        </authorList>
    </citation>
    <scope>NUCLEOTIDE SEQUENCE [LARGE SCALE GENOMIC DNA]</scope>
    <source>
        <strain evidence="3 4">CECT4608</strain>
    </source>
</reference>
<keyword evidence="1 2" id="KW-0732">Signal</keyword>
<dbReference type="SUPFAM" id="SSF101756">
    <property type="entry name" value="Hypothetical protein YgiW"/>
    <property type="match status" value="1"/>
</dbReference>
<evidence type="ECO:0000256" key="2">
    <source>
        <dbReference type="SAM" id="SignalP"/>
    </source>
</evidence>
<dbReference type="Pfam" id="PF04076">
    <property type="entry name" value="BOF"/>
    <property type="match status" value="1"/>
</dbReference>
<evidence type="ECO:0000313" key="3">
    <source>
        <dbReference type="EMBL" id="POB50057.1"/>
    </source>
</evidence>
<dbReference type="AlphaFoldDB" id="A0A2S3R8R0"/>
<gene>
    <name evidence="3" type="ORF">CRN52_00930</name>
</gene>
<protein>
    <submittedName>
        <fullName evidence="3">Uncharacterized protein</fullName>
    </submittedName>
</protein>
<dbReference type="PANTHER" id="PTHR36571:SF1">
    <property type="entry name" value="PROTEIN YGIW"/>
    <property type="match status" value="1"/>
</dbReference>
<organism evidence="3 4">
    <name type="scientific">Vibrio vulnificus</name>
    <dbReference type="NCBI Taxonomy" id="672"/>
    <lineage>
        <taxon>Bacteria</taxon>
        <taxon>Pseudomonadati</taxon>
        <taxon>Pseudomonadota</taxon>
        <taxon>Gammaproteobacteria</taxon>
        <taxon>Vibrionales</taxon>
        <taxon>Vibrionaceae</taxon>
        <taxon>Vibrio</taxon>
    </lineage>
</organism>
<dbReference type="Gene3D" id="2.40.50.200">
    <property type="entry name" value="Bacterial OB-fold"/>
    <property type="match status" value="1"/>
</dbReference>
<proteinExistence type="predicted"/>
<comment type="caution">
    <text evidence="3">The sequence shown here is derived from an EMBL/GenBank/DDBJ whole genome shotgun (WGS) entry which is preliminary data.</text>
</comment>
<dbReference type="InterPro" id="IPR036700">
    <property type="entry name" value="BOBF_sf"/>
</dbReference>
<evidence type="ECO:0000313" key="4">
    <source>
        <dbReference type="Proteomes" id="UP000237466"/>
    </source>
</evidence>
<dbReference type="Proteomes" id="UP000237466">
    <property type="component" value="Unassembled WGS sequence"/>
</dbReference>
<dbReference type="EMBL" id="PDGH01000017">
    <property type="protein sequence ID" value="POB50057.1"/>
    <property type="molecule type" value="Genomic_DNA"/>
</dbReference>
<sequence length="134" mass="14699">MMMNNQKHQKEEVIMKKILLVPFVLLASHSAFAAFDAQQQQGGFTGPKVGGVNTVANALTARDDTAVELTGNIVQSLGNETYLFKDATGEIQVEIDHEDWRGQNVTPKDKVLIIGEVDCELVSTKIDVDSIQKL</sequence>